<evidence type="ECO:0000256" key="9">
    <source>
        <dbReference type="ARBA" id="ARBA00023306"/>
    </source>
</evidence>
<keyword evidence="6" id="KW-0496">Mitochondrion</keyword>
<evidence type="ECO:0000256" key="14">
    <source>
        <dbReference type="SAM" id="MobiDB-lite"/>
    </source>
</evidence>
<dbReference type="InterPro" id="IPR043035">
    <property type="entry name" value="Ribosomal_mL64_sf"/>
</dbReference>
<evidence type="ECO:0000256" key="3">
    <source>
        <dbReference type="ARBA" id="ARBA00005421"/>
    </source>
</evidence>
<dbReference type="RefSeq" id="XP_011202423.1">
    <property type="nucleotide sequence ID" value="XM_011204121.3"/>
</dbReference>
<dbReference type="RefSeq" id="XP_011202423.2">
    <property type="nucleotide sequence ID" value="XM_011204121.4"/>
</dbReference>
<comment type="function">
    <text evidence="13">Acts as a negative regulator of G1 to S cell cycle phase progression by inhibiting cyclin-dependent kinases. Inhibitory effects are additive with GADD45 proteins but also occur in the absence of GADD45 proteins. Acts as a repressor of the orphan nuclear receptor NR4A1 by inhibiting AB domain-mediated transcriptional activity. May be involved in the hormone-mediated regulation of NR4A1 transcriptional activity. May play a role in mitochondrial protein synthesis.</text>
</comment>
<comment type="similarity">
    <text evidence="3">Belongs to the mitochondrion-specific ribosomal protein mL64 family.</text>
</comment>
<evidence type="ECO:0000256" key="13">
    <source>
        <dbReference type="ARBA" id="ARBA00060144"/>
    </source>
</evidence>
<accession>A0A034WRI1</accession>
<dbReference type="PANTHER" id="PTHR31761">
    <property type="entry name" value="GROWTH ARREST AND DNA DAMAGE-INDUCIBLE PROTEINS-INTERACTING PROTEIN 1 GADD45GIP1"/>
    <property type="match status" value="1"/>
</dbReference>
<sequence>MPITLLHKGEMLSVSVRSWRQCTINLYRTLSTNTNEYQDENGTKNKKVNRSMLLTQHRNVLFDIMPYNEPSSWIHLTEKYKKKLFGRYGLSSEVDPSVCFNAKSMHENDEKHVLEQMLLNQRNIRMKENQAIKSREVEIAAKLEKLEQWKLEMRNKIAKKEADALAAKQQKQRLIEEVRRHFGFNVDPRDERFKEMLEQKEREEKKKQKEAKRKAKEDKMMARIVGNNSSS</sequence>
<evidence type="ECO:0000256" key="10">
    <source>
        <dbReference type="ARBA" id="ARBA00030700"/>
    </source>
</evidence>
<dbReference type="OrthoDB" id="6247992at2759"/>
<evidence type="ECO:0000256" key="12">
    <source>
        <dbReference type="ARBA" id="ARBA00035485"/>
    </source>
</evidence>
<evidence type="ECO:0000256" key="11">
    <source>
        <dbReference type="ARBA" id="ARBA00035184"/>
    </source>
</evidence>
<dbReference type="PANTHER" id="PTHR31761:SF1">
    <property type="entry name" value="LARGE RIBOSOMAL SUBUNIT PROTEIN ML64"/>
    <property type="match status" value="1"/>
</dbReference>
<proteinExistence type="inferred from homology"/>
<reference evidence="15" key="1">
    <citation type="journal article" date="2014" name="BMC Genomics">
        <title>Characterizing the developmental transcriptome of the oriental fruit fly, Bactrocera dorsalis (Diptera: Tephritidae) through comparative genomic analysis with Drosophila melanogaster utilizing modENCODE datasets.</title>
        <authorList>
            <person name="Geib S.M."/>
            <person name="Calla B."/>
            <person name="Hall B."/>
            <person name="Hou S."/>
            <person name="Manoukis N.C."/>
        </authorList>
    </citation>
    <scope>NUCLEOTIDE SEQUENCE</scope>
    <source>
        <strain evidence="15">Punador</strain>
    </source>
</reference>
<feature type="region of interest" description="Disordered" evidence="14">
    <location>
        <begin position="199"/>
        <end position="231"/>
    </location>
</feature>
<dbReference type="EMBL" id="GAKP01002579">
    <property type="protein sequence ID" value="JAC56373.1"/>
    <property type="molecule type" value="Transcribed_RNA"/>
</dbReference>
<keyword evidence="5" id="KW-0175">Coiled coil</keyword>
<dbReference type="GO" id="GO:0005634">
    <property type="term" value="C:nucleus"/>
    <property type="evidence" value="ECO:0007669"/>
    <property type="project" value="UniProtKB-SubCell"/>
</dbReference>
<name>A0A034WRI1_BACDO</name>
<keyword evidence="7" id="KW-0539">Nucleus</keyword>
<evidence type="ECO:0000256" key="2">
    <source>
        <dbReference type="ARBA" id="ARBA00004173"/>
    </source>
</evidence>
<keyword evidence="16" id="KW-1185">Reference proteome</keyword>
<evidence type="ECO:0000256" key="1">
    <source>
        <dbReference type="ARBA" id="ARBA00004123"/>
    </source>
</evidence>
<evidence type="ECO:0000256" key="7">
    <source>
        <dbReference type="ARBA" id="ARBA00023242"/>
    </source>
</evidence>
<reference evidence="17" key="2">
    <citation type="submission" date="2022-04" db="UniProtKB">
        <authorList>
            <consortium name="RefSeq"/>
        </authorList>
    </citation>
    <scope>IDENTIFICATION</scope>
    <source>
        <strain evidence="17">Punador</strain>
    </source>
</reference>
<dbReference type="AlphaFoldDB" id="A0A034WRI1"/>
<evidence type="ECO:0000256" key="8">
    <source>
        <dbReference type="ARBA" id="ARBA00023274"/>
    </source>
</evidence>
<dbReference type="Pfam" id="PF10147">
    <property type="entry name" value="CR6_interact"/>
    <property type="match status" value="1"/>
</dbReference>
<dbReference type="GO" id="GO:0005840">
    <property type="term" value="C:ribosome"/>
    <property type="evidence" value="ECO:0007669"/>
    <property type="project" value="UniProtKB-KW"/>
</dbReference>
<evidence type="ECO:0000313" key="17">
    <source>
        <dbReference type="RefSeq" id="XP_011202423.1"/>
    </source>
</evidence>
<evidence type="ECO:0000256" key="4">
    <source>
        <dbReference type="ARBA" id="ARBA00022980"/>
    </source>
</evidence>
<organism evidence="15">
    <name type="scientific">Bactrocera dorsalis</name>
    <name type="common">Oriental fruit fly</name>
    <name type="synonym">Dacus dorsalis</name>
    <dbReference type="NCBI Taxonomy" id="27457"/>
    <lineage>
        <taxon>Eukaryota</taxon>
        <taxon>Metazoa</taxon>
        <taxon>Ecdysozoa</taxon>
        <taxon>Arthropoda</taxon>
        <taxon>Hexapoda</taxon>
        <taxon>Insecta</taxon>
        <taxon>Pterygota</taxon>
        <taxon>Neoptera</taxon>
        <taxon>Endopterygota</taxon>
        <taxon>Diptera</taxon>
        <taxon>Brachycera</taxon>
        <taxon>Muscomorpha</taxon>
        <taxon>Tephritoidea</taxon>
        <taxon>Tephritidae</taxon>
        <taxon>Bactrocera</taxon>
        <taxon>Bactrocera</taxon>
    </lineage>
</organism>
<protein>
    <recommendedName>
        <fullName evidence="11">Large ribosomal subunit protein mL64</fullName>
    </recommendedName>
    <alternativeName>
        <fullName evidence="10">39S ribosomal protein L59, mitochondrial</fullName>
    </alternativeName>
    <alternativeName>
        <fullName evidence="12">Growth arrest and DNA damage-inducible proteins-interacting protein 1</fullName>
    </alternativeName>
</protein>
<evidence type="ECO:0000256" key="6">
    <source>
        <dbReference type="ARBA" id="ARBA00023128"/>
    </source>
</evidence>
<keyword evidence="4" id="KW-0689">Ribosomal protein</keyword>
<dbReference type="KEGG" id="bdr:105225591"/>
<keyword evidence="8" id="KW-0687">Ribonucleoprotein</keyword>
<dbReference type="GO" id="GO:0005739">
    <property type="term" value="C:mitochondrion"/>
    <property type="evidence" value="ECO:0007669"/>
    <property type="project" value="UniProtKB-SubCell"/>
</dbReference>
<dbReference type="GO" id="GO:1990904">
    <property type="term" value="C:ribonucleoprotein complex"/>
    <property type="evidence" value="ECO:0007669"/>
    <property type="project" value="UniProtKB-KW"/>
</dbReference>
<comment type="subcellular location">
    <subcellularLocation>
        <location evidence="2">Mitochondrion</location>
    </subcellularLocation>
    <subcellularLocation>
        <location evidence="1">Nucleus</location>
    </subcellularLocation>
</comment>
<dbReference type="Proteomes" id="UP001652620">
    <property type="component" value="Unplaced"/>
</dbReference>
<evidence type="ECO:0000313" key="15">
    <source>
        <dbReference type="EMBL" id="JAC56373.1"/>
    </source>
</evidence>
<evidence type="ECO:0000313" key="16">
    <source>
        <dbReference type="Proteomes" id="UP001652620"/>
    </source>
</evidence>
<gene>
    <name evidence="15" type="primary">G45IP</name>
    <name evidence="17" type="synonym">LOC105225591</name>
</gene>
<dbReference type="Gene3D" id="6.10.280.120">
    <property type="entry name" value="Growth arrest and DNA-damage-inducible proteins-interacting protein 1"/>
    <property type="match status" value="1"/>
</dbReference>
<dbReference type="InterPro" id="IPR018472">
    <property type="entry name" value="Ribosomal_mL64"/>
</dbReference>
<keyword evidence="9" id="KW-0131">Cell cycle</keyword>
<evidence type="ECO:0000256" key="5">
    <source>
        <dbReference type="ARBA" id="ARBA00023054"/>
    </source>
</evidence>